<keyword evidence="1" id="KW-0472">Membrane</keyword>
<dbReference type="AlphaFoldDB" id="A0A410D6R4"/>
<evidence type="ECO:0000313" key="4">
    <source>
        <dbReference type="Proteomes" id="UP000285882"/>
    </source>
</evidence>
<name>A0A410D6R4_9BACL</name>
<dbReference type="Proteomes" id="UP000326951">
    <property type="component" value="Chromosome"/>
</dbReference>
<dbReference type="EMBL" id="AP021853">
    <property type="protein sequence ID" value="BBN98092.1"/>
    <property type="molecule type" value="Genomic_DNA"/>
</dbReference>
<evidence type="ECO:0008006" key="6">
    <source>
        <dbReference type="Google" id="ProtNLM"/>
    </source>
</evidence>
<keyword evidence="4" id="KW-1185">Reference proteome</keyword>
<dbReference type="Proteomes" id="UP000285882">
    <property type="component" value="Chromosome"/>
</dbReference>
<evidence type="ECO:0000313" key="2">
    <source>
        <dbReference type="EMBL" id="BBN98092.1"/>
    </source>
</evidence>
<sequence length="60" mass="7186">MKHFAYRFLQWLVFLGEWLLFFKLMELTPLLYLSGFIECLSILLVTILAFAVTVIVFRNR</sequence>
<reference evidence="3 4" key="1">
    <citation type="submission" date="2018-01" db="EMBL/GenBank/DDBJ databases">
        <title>Complete genome sequencing of Sporolactobacillus terrae DLG3.</title>
        <authorList>
            <person name="Nam Y.-D."/>
            <person name="Kang J."/>
            <person name="Chung W.-H."/>
        </authorList>
    </citation>
    <scope>NUCLEOTIDE SEQUENCE [LARGE SCALE GENOMIC DNA]</scope>
    <source>
        <strain evidence="3 4">DLG3</strain>
    </source>
</reference>
<protein>
    <recommendedName>
        <fullName evidence="6">DUF3923 domain-containing protein</fullName>
    </recommendedName>
</protein>
<evidence type="ECO:0000313" key="3">
    <source>
        <dbReference type="EMBL" id="QAA21812.1"/>
    </source>
</evidence>
<proteinExistence type="predicted"/>
<evidence type="ECO:0000313" key="5">
    <source>
        <dbReference type="Proteomes" id="UP000326951"/>
    </source>
</evidence>
<keyword evidence="1" id="KW-1133">Transmembrane helix</keyword>
<feature type="transmembrane region" description="Helical" evidence="1">
    <location>
        <begin position="31"/>
        <end position="57"/>
    </location>
</feature>
<evidence type="ECO:0000256" key="1">
    <source>
        <dbReference type="SAM" id="Phobius"/>
    </source>
</evidence>
<reference evidence="2 5" key="2">
    <citation type="submission" date="2019-09" db="EMBL/GenBank/DDBJ databases">
        <title>Complete genome sequence of Sporolactobacillus terrae 70-3.</title>
        <authorList>
            <person name="Tanaka N."/>
            <person name="Shiwa Y."/>
            <person name="Fujita N."/>
            <person name="Tanasupawat S."/>
        </authorList>
    </citation>
    <scope>NUCLEOTIDE SEQUENCE [LARGE SCALE GENOMIC DNA]</scope>
    <source>
        <strain evidence="2 5">70-3</strain>
    </source>
</reference>
<dbReference type="STRING" id="1449983.GCA_000647835_02048"/>
<dbReference type="EMBL" id="CP025688">
    <property type="protein sequence ID" value="QAA21812.1"/>
    <property type="molecule type" value="Genomic_DNA"/>
</dbReference>
<organism evidence="2 5">
    <name type="scientific">Sporolactobacillus terrae</name>
    <dbReference type="NCBI Taxonomy" id="269673"/>
    <lineage>
        <taxon>Bacteria</taxon>
        <taxon>Bacillati</taxon>
        <taxon>Bacillota</taxon>
        <taxon>Bacilli</taxon>
        <taxon>Bacillales</taxon>
        <taxon>Sporolactobacillaceae</taxon>
        <taxon>Sporolactobacillus</taxon>
    </lineage>
</organism>
<feature type="transmembrane region" description="Helical" evidence="1">
    <location>
        <begin position="7"/>
        <end position="25"/>
    </location>
</feature>
<keyword evidence="1" id="KW-0812">Transmembrane</keyword>
<accession>A0A410D6R4</accession>
<gene>
    <name evidence="3" type="ORF">C0674_03805</name>
    <name evidence="2" type="ORF">St703_07970</name>
</gene>